<evidence type="ECO:0000256" key="8">
    <source>
        <dbReference type="ARBA" id="ARBA00023180"/>
    </source>
</evidence>
<evidence type="ECO:0000256" key="4">
    <source>
        <dbReference type="ARBA" id="ARBA00022989"/>
    </source>
</evidence>
<evidence type="ECO:0000256" key="9">
    <source>
        <dbReference type="SAM" id="Phobius"/>
    </source>
</evidence>
<dbReference type="PROSITE" id="PS50963">
    <property type="entry name" value="LINK_2"/>
    <property type="match status" value="1"/>
</dbReference>
<dbReference type="GO" id="GO:0005540">
    <property type="term" value="F:hyaluronic acid binding"/>
    <property type="evidence" value="ECO:0007669"/>
    <property type="project" value="InterPro"/>
</dbReference>
<dbReference type="GO" id="GO:0005886">
    <property type="term" value="C:plasma membrane"/>
    <property type="evidence" value="ECO:0007669"/>
    <property type="project" value="TreeGrafter"/>
</dbReference>
<keyword evidence="4 9" id="KW-1133">Transmembrane helix</keyword>
<evidence type="ECO:0000259" key="10">
    <source>
        <dbReference type="PROSITE" id="PS50963"/>
    </source>
</evidence>
<evidence type="ECO:0000256" key="1">
    <source>
        <dbReference type="ARBA" id="ARBA00004167"/>
    </source>
</evidence>
<dbReference type="GO" id="GO:0007155">
    <property type="term" value="P:cell adhesion"/>
    <property type="evidence" value="ECO:0007669"/>
    <property type="project" value="InterPro"/>
</dbReference>
<dbReference type="AlphaFoldDB" id="A0A6C0JZ52"/>
<reference evidence="11" key="1">
    <citation type="journal article" date="2020" name="Nature">
        <title>Giant virus diversity and host interactions through global metagenomics.</title>
        <authorList>
            <person name="Schulz F."/>
            <person name="Roux S."/>
            <person name="Paez-Espino D."/>
            <person name="Jungbluth S."/>
            <person name="Walsh D.A."/>
            <person name="Denef V.J."/>
            <person name="McMahon K.D."/>
            <person name="Konstantinidis K.T."/>
            <person name="Eloe-Fadrosh E.A."/>
            <person name="Kyrpides N.C."/>
            <person name="Woyke T."/>
        </authorList>
    </citation>
    <scope>NUCLEOTIDE SEQUENCE</scope>
    <source>
        <strain evidence="11">GVMAG-S-1101164-105</strain>
    </source>
</reference>
<dbReference type="EMBL" id="MN740742">
    <property type="protein sequence ID" value="QHU09687.1"/>
    <property type="molecule type" value="Genomic_DNA"/>
</dbReference>
<dbReference type="SUPFAM" id="SSF56436">
    <property type="entry name" value="C-type lectin-like"/>
    <property type="match status" value="1"/>
</dbReference>
<dbReference type="Gene3D" id="3.10.100.10">
    <property type="entry name" value="Mannose-Binding Protein A, subunit A"/>
    <property type="match status" value="1"/>
</dbReference>
<dbReference type="InterPro" id="IPR016186">
    <property type="entry name" value="C-type_lectin-like/link_sf"/>
</dbReference>
<keyword evidence="8" id="KW-0325">Glycoprotein</keyword>
<evidence type="ECO:0000256" key="3">
    <source>
        <dbReference type="ARBA" id="ARBA00022729"/>
    </source>
</evidence>
<dbReference type="SMART" id="SM00445">
    <property type="entry name" value="LINK"/>
    <property type="match status" value="1"/>
</dbReference>
<evidence type="ECO:0000256" key="2">
    <source>
        <dbReference type="ARBA" id="ARBA00022692"/>
    </source>
</evidence>
<name>A0A6C0JZ52_9ZZZZ</name>
<evidence type="ECO:0000256" key="5">
    <source>
        <dbReference type="ARBA" id="ARBA00023136"/>
    </source>
</evidence>
<keyword evidence="3" id="KW-0732">Signal</keyword>
<dbReference type="Pfam" id="PF00193">
    <property type="entry name" value="Xlink"/>
    <property type="match status" value="1"/>
</dbReference>
<sequence>MNTVSSLMKKNNSKNSALNSLSVFATSTVPDALNSVSDFATETVPSAAVSALNSVSDFATETVPAAATSALNSVSSFANSAATTTLSSVAPIANSLMPFSTNSANKNKNVSANKNANVFSNMTSSNVSKNSTSSAASGWFFPVMVFFVLVAIITAVIVVFKDQIAVAYKNMVVSLRKAFGMSTTDVTQPPLPAAITPVETPADTTYNKATASKSIVEKVLPFGTDEVFNVSSNDYNYYDAEPLCKALGAELATYDQVKNAWENGADWCNYGWVKGQVAVYPTQKSTWEKVQTGPEDERDACGTPGVNGGYFDNPEMRFGVNCYGKKPDQSSNDERVLMKNGSIPKTADALKVNKKIEEYKANASKLGILPFNNDKWEST</sequence>
<feature type="transmembrane region" description="Helical" evidence="9">
    <location>
        <begin position="139"/>
        <end position="160"/>
    </location>
</feature>
<keyword evidence="5 9" id="KW-0472">Membrane</keyword>
<dbReference type="InterPro" id="IPR000538">
    <property type="entry name" value="Link_dom"/>
</dbReference>
<evidence type="ECO:0000256" key="7">
    <source>
        <dbReference type="ARBA" id="ARBA00023170"/>
    </source>
</evidence>
<accession>A0A6C0JZ52</accession>
<dbReference type="InterPro" id="IPR016187">
    <property type="entry name" value="CTDL_fold"/>
</dbReference>
<evidence type="ECO:0000256" key="6">
    <source>
        <dbReference type="ARBA" id="ARBA00023157"/>
    </source>
</evidence>
<comment type="subcellular location">
    <subcellularLocation>
        <location evidence="1">Membrane</location>
        <topology evidence="1">Single-pass membrane protein</topology>
    </subcellularLocation>
</comment>
<keyword evidence="7" id="KW-0675">Receptor</keyword>
<keyword evidence="6" id="KW-1015">Disulfide bond</keyword>
<feature type="domain" description="Link" evidence="10">
    <location>
        <begin position="223"/>
        <end position="324"/>
    </location>
</feature>
<protein>
    <recommendedName>
        <fullName evidence="10">Link domain-containing protein</fullName>
    </recommendedName>
</protein>
<dbReference type="PANTHER" id="PTHR10225:SF5">
    <property type="entry name" value="C-TYPE LECTIN DOMAIN-CONTAINING PROTEIN"/>
    <property type="match status" value="1"/>
</dbReference>
<dbReference type="InterPro" id="IPR043210">
    <property type="entry name" value="CD44_antigen-like"/>
</dbReference>
<keyword evidence="2 9" id="KW-0812">Transmembrane</keyword>
<proteinExistence type="predicted"/>
<organism evidence="11">
    <name type="scientific">viral metagenome</name>
    <dbReference type="NCBI Taxonomy" id="1070528"/>
    <lineage>
        <taxon>unclassified sequences</taxon>
        <taxon>metagenomes</taxon>
        <taxon>organismal metagenomes</taxon>
    </lineage>
</organism>
<evidence type="ECO:0000313" key="11">
    <source>
        <dbReference type="EMBL" id="QHU09687.1"/>
    </source>
</evidence>
<dbReference type="GO" id="GO:0004888">
    <property type="term" value="F:transmembrane signaling receptor activity"/>
    <property type="evidence" value="ECO:0007669"/>
    <property type="project" value="TreeGrafter"/>
</dbReference>
<dbReference type="PANTHER" id="PTHR10225">
    <property type="entry name" value="HYALURONAN RECEPTOR"/>
    <property type="match status" value="1"/>
</dbReference>